<dbReference type="PANTHER" id="PTHR16515:SF59">
    <property type="entry name" value="PR DOMAIN ZINC FINGER PROTEIN 1"/>
    <property type="match status" value="1"/>
</dbReference>
<feature type="compositionally biased region" description="Polar residues" evidence="3">
    <location>
        <begin position="340"/>
        <end position="352"/>
    </location>
</feature>
<dbReference type="GO" id="GO:0008170">
    <property type="term" value="F:N-methyltransferase activity"/>
    <property type="evidence" value="ECO:0007669"/>
    <property type="project" value="UniProtKB-ARBA"/>
</dbReference>
<dbReference type="GO" id="GO:0045165">
    <property type="term" value="P:cell fate commitment"/>
    <property type="evidence" value="ECO:0007669"/>
    <property type="project" value="TreeGrafter"/>
</dbReference>
<dbReference type="CDD" id="cd19187">
    <property type="entry name" value="PR-SET_PRDM1"/>
    <property type="match status" value="1"/>
</dbReference>
<gene>
    <name evidence="4" type="ORF">LSAA_12946</name>
</gene>
<feature type="compositionally biased region" description="Low complexity" evidence="3">
    <location>
        <begin position="315"/>
        <end position="339"/>
    </location>
</feature>
<evidence type="ECO:0000256" key="1">
    <source>
        <dbReference type="ARBA" id="ARBA00023015"/>
    </source>
</evidence>
<dbReference type="InterPro" id="IPR050331">
    <property type="entry name" value="Zinc_finger"/>
</dbReference>
<evidence type="ECO:0000313" key="4">
    <source>
        <dbReference type="EMBL" id="CAF2996700.1"/>
    </source>
</evidence>
<dbReference type="PROSITE" id="PS50280">
    <property type="entry name" value="SET"/>
    <property type="match status" value="1"/>
</dbReference>
<dbReference type="InterPro" id="IPR044413">
    <property type="entry name" value="PRDM1_PR-SET"/>
</dbReference>
<dbReference type="Proteomes" id="UP000675881">
    <property type="component" value="Chromosome 7"/>
</dbReference>
<evidence type="ECO:0000256" key="3">
    <source>
        <dbReference type="SAM" id="MobiDB-lite"/>
    </source>
</evidence>
<dbReference type="InterPro" id="IPR046341">
    <property type="entry name" value="SET_dom_sf"/>
</dbReference>
<dbReference type="EMBL" id="HG994586">
    <property type="protein sequence ID" value="CAF2996700.1"/>
    <property type="molecule type" value="Genomic_DNA"/>
</dbReference>
<name>A0A7R8HCR5_LEPSM</name>
<proteinExistence type="predicted"/>
<dbReference type="InterPro" id="IPR001214">
    <property type="entry name" value="SET_dom"/>
</dbReference>
<feature type="region of interest" description="Disordered" evidence="3">
    <location>
        <begin position="246"/>
        <end position="281"/>
    </location>
</feature>
<dbReference type="GO" id="GO:0001227">
    <property type="term" value="F:DNA-binding transcription repressor activity, RNA polymerase II-specific"/>
    <property type="evidence" value="ECO:0007669"/>
    <property type="project" value="InterPro"/>
</dbReference>
<keyword evidence="1" id="KW-0805">Transcription regulation</keyword>
<dbReference type="GO" id="GO:0005634">
    <property type="term" value="C:nucleus"/>
    <property type="evidence" value="ECO:0007669"/>
    <property type="project" value="TreeGrafter"/>
</dbReference>
<keyword evidence="2" id="KW-0804">Transcription</keyword>
<evidence type="ECO:0000256" key="2">
    <source>
        <dbReference type="ARBA" id="ARBA00023163"/>
    </source>
</evidence>
<dbReference type="OrthoDB" id="7327383at2759"/>
<dbReference type="GO" id="GO:0000978">
    <property type="term" value="F:RNA polymerase II cis-regulatory region sequence-specific DNA binding"/>
    <property type="evidence" value="ECO:0007669"/>
    <property type="project" value="TreeGrafter"/>
</dbReference>
<dbReference type="SUPFAM" id="SSF82199">
    <property type="entry name" value="SET domain"/>
    <property type="match status" value="1"/>
</dbReference>
<feature type="region of interest" description="Disordered" evidence="3">
    <location>
        <begin position="315"/>
        <end position="352"/>
    </location>
</feature>
<protein>
    <submittedName>
        <fullName evidence="4">PR domain zinc finger protein 1</fullName>
    </submittedName>
</protein>
<organism evidence="4 5">
    <name type="scientific">Lepeophtheirus salmonis</name>
    <name type="common">Salmon louse</name>
    <name type="synonym">Caligus salmonis</name>
    <dbReference type="NCBI Taxonomy" id="72036"/>
    <lineage>
        <taxon>Eukaryota</taxon>
        <taxon>Metazoa</taxon>
        <taxon>Ecdysozoa</taxon>
        <taxon>Arthropoda</taxon>
        <taxon>Crustacea</taxon>
        <taxon>Multicrustacea</taxon>
        <taxon>Hexanauplia</taxon>
        <taxon>Copepoda</taxon>
        <taxon>Siphonostomatoida</taxon>
        <taxon>Caligidae</taxon>
        <taxon>Lepeophtheirus</taxon>
    </lineage>
</organism>
<sequence>MIQRMDEGLRNEELSERILPTLAVYNVLDSPCPQHVPHRVTASLPKNLTFKASTTTSSDVGVLGVWATEFIPRGTRFGPMVGDLYTPDNVPSHVEDRKYFWRVYNGEELAFFIDGKDVQKANWMRNVQPAFQQSSQNLVAYQEGQNIYFLTIHPVHANTELTVWYCKEFAQRLNYPFSGELMMKTIDVLRIKDQELEEQKQAAIQYLLGRVPTVEPIPNRDVPLEYRQTEESSFYPNSYALKACPEVDSGYNGSPGRSQEGSRSESPGAHIPSTPPQGLDLTQGQKRSFVEEAPSLEEEASNAYRRHKMKMYKSTSFSSGGSCSSGGSSPDPRSPSPSSVYTNVMHQDNNNRPCSLVVEDKKRREAHSPNEQLISKNPENPLIYPVDMKIEPLTPVSPASSSLDCRVFAKKDFSHKLLCCASNTTTSKYIIQQQ</sequence>
<evidence type="ECO:0000313" key="5">
    <source>
        <dbReference type="Proteomes" id="UP000675881"/>
    </source>
</evidence>
<reference evidence="4" key="1">
    <citation type="submission" date="2021-02" db="EMBL/GenBank/DDBJ databases">
        <authorList>
            <person name="Bekaert M."/>
        </authorList>
    </citation>
    <scope>NUCLEOTIDE SEQUENCE</scope>
    <source>
        <strain evidence="4">IoA-00</strain>
    </source>
</reference>
<feature type="compositionally biased region" description="Polar residues" evidence="3">
    <location>
        <begin position="251"/>
        <end position="265"/>
    </location>
</feature>
<accession>A0A7R8HCR5</accession>
<dbReference type="SMART" id="SM00317">
    <property type="entry name" value="SET"/>
    <property type="match status" value="1"/>
</dbReference>
<dbReference type="GO" id="GO:0005737">
    <property type="term" value="C:cytoplasm"/>
    <property type="evidence" value="ECO:0007669"/>
    <property type="project" value="TreeGrafter"/>
</dbReference>
<dbReference type="GO" id="GO:0008276">
    <property type="term" value="F:protein methyltransferase activity"/>
    <property type="evidence" value="ECO:0007669"/>
    <property type="project" value="UniProtKB-ARBA"/>
</dbReference>
<dbReference type="PANTHER" id="PTHR16515">
    <property type="entry name" value="PR DOMAIN ZINC FINGER PROTEIN"/>
    <property type="match status" value="1"/>
</dbReference>
<dbReference type="Pfam" id="PF21549">
    <property type="entry name" value="PRDM2_PR"/>
    <property type="match status" value="1"/>
</dbReference>
<dbReference type="Gene3D" id="2.170.270.10">
    <property type="entry name" value="SET domain"/>
    <property type="match status" value="1"/>
</dbReference>
<dbReference type="AlphaFoldDB" id="A0A7R8HCR5"/>
<keyword evidence="5" id="KW-1185">Reference proteome</keyword>
<dbReference type="GO" id="GO:0008757">
    <property type="term" value="F:S-adenosylmethionine-dependent methyltransferase activity"/>
    <property type="evidence" value="ECO:0007669"/>
    <property type="project" value="UniProtKB-ARBA"/>
</dbReference>